<reference evidence="8" key="1">
    <citation type="submission" date="2016-11" db="UniProtKB">
        <authorList>
            <consortium name="WormBaseParasite"/>
        </authorList>
    </citation>
    <scope>IDENTIFICATION</scope>
</reference>
<evidence type="ECO:0000313" key="6">
    <source>
        <dbReference type="Proteomes" id="UP000095284"/>
    </source>
</evidence>
<accession>A0A1I7RSK3</accession>
<name>A0A1I7RSK3_BURXY</name>
<dbReference type="SMR" id="A0A1I7RSK3"/>
<dbReference type="EMBL" id="CAJFCV020000005">
    <property type="protein sequence ID" value="CAG9122891.1"/>
    <property type="molecule type" value="Genomic_DNA"/>
</dbReference>
<evidence type="ECO:0000259" key="4">
    <source>
        <dbReference type="Pfam" id="PF00134"/>
    </source>
</evidence>
<dbReference type="eggNOG" id="KOG1674">
    <property type="taxonomic scope" value="Eukaryota"/>
</dbReference>
<dbReference type="GO" id="GO:0019901">
    <property type="term" value="F:protein kinase binding"/>
    <property type="evidence" value="ECO:0007669"/>
    <property type="project" value="InterPro"/>
</dbReference>
<dbReference type="SUPFAM" id="SSF47954">
    <property type="entry name" value="Cyclin-like"/>
    <property type="match status" value="1"/>
</dbReference>
<gene>
    <name evidence="5" type="ORF">BXYJ_LOCUS11733</name>
</gene>
<evidence type="ECO:0000256" key="1">
    <source>
        <dbReference type="ARBA" id="ARBA00038508"/>
    </source>
</evidence>
<dbReference type="Pfam" id="PF00134">
    <property type="entry name" value="Cyclin_N"/>
    <property type="match status" value="1"/>
</dbReference>
<dbReference type="Proteomes" id="UP000659654">
    <property type="component" value="Unassembled WGS sequence"/>
</dbReference>
<dbReference type="EMBL" id="CAJFDI010000005">
    <property type="protein sequence ID" value="CAD5231637.1"/>
    <property type="molecule type" value="Genomic_DNA"/>
</dbReference>
<dbReference type="InterPro" id="IPR013922">
    <property type="entry name" value="Cyclin_PHO80-like"/>
</dbReference>
<evidence type="ECO:0000313" key="5">
    <source>
        <dbReference type="EMBL" id="CAD5231637.1"/>
    </source>
</evidence>
<dbReference type="Proteomes" id="UP000095284">
    <property type="component" value="Unplaced"/>
</dbReference>
<dbReference type="CDD" id="cd20557">
    <property type="entry name" value="CYCLIN_ScPCL1-like"/>
    <property type="match status" value="1"/>
</dbReference>
<dbReference type="PANTHER" id="PTHR15615:SF108">
    <property type="entry name" value="PROTEIN CNPPD1"/>
    <property type="match status" value="1"/>
</dbReference>
<dbReference type="WBParaSite" id="BXY_0370700.1">
    <property type="protein sequence ID" value="BXY_0370700.1"/>
    <property type="gene ID" value="BXY_0370700"/>
</dbReference>
<dbReference type="GO" id="GO:0016538">
    <property type="term" value="F:cyclin-dependent protein serine/threonine kinase regulator activity"/>
    <property type="evidence" value="ECO:0007669"/>
    <property type="project" value="TreeGrafter"/>
</dbReference>
<dbReference type="GO" id="GO:0005634">
    <property type="term" value="C:nucleus"/>
    <property type="evidence" value="ECO:0007669"/>
    <property type="project" value="TreeGrafter"/>
</dbReference>
<dbReference type="Proteomes" id="UP000582659">
    <property type="component" value="Unassembled WGS sequence"/>
</dbReference>
<reference evidence="5" key="2">
    <citation type="submission" date="2020-09" db="EMBL/GenBank/DDBJ databases">
        <authorList>
            <person name="Kikuchi T."/>
        </authorList>
    </citation>
    <scope>NUCLEOTIDE SEQUENCE</scope>
    <source>
        <strain evidence="5">Ka4C1</strain>
    </source>
</reference>
<dbReference type="Gene3D" id="1.10.472.10">
    <property type="entry name" value="Cyclin-like"/>
    <property type="match status" value="1"/>
</dbReference>
<keyword evidence="3" id="KW-0472">Membrane</keyword>
<organism evidence="6 8">
    <name type="scientific">Bursaphelenchus xylophilus</name>
    <name type="common">Pinewood nematode worm</name>
    <name type="synonym">Aphelenchoides xylophilus</name>
    <dbReference type="NCBI Taxonomy" id="6326"/>
    <lineage>
        <taxon>Eukaryota</taxon>
        <taxon>Metazoa</taxon>
        <taxon>Ecdysozoa</taxon>
        <taxon>Nematoda</taxon>
        <taxon>Chromadorea</taxon>
        <taxon>Rhabditida</taxon>
        <taxon>Tylenchina</taxon>
        <taxon>Tylenchomorpha</taxon>
        <taxon>Aphelenchoidea</taxon>
        <taxon>Aphelenchoididae</taxon>
        <taxon>Bursaphelenchus</taxon>
    </lineage>
</organism>
<keyword evidence="3" id="KW-1133">Transmembrane helix</keyword>
<dbReference type="PANTHER" id="PTHR15615">
    <property type="match status" value="1"/>
</dbReference>
<feature type="domain" description="Cyclin N-terminal" evidence="4">
    <location>
        <begin position="64"/>
        <end position="146"/>
    </location>
</feature>
<evidence type="ECO:0000313" key="8">
    <source>
        <dbReference type="WBParaSite" id="BXY_0370700.1"/>
    </source>
</evidence>
<keyword evidence="3" id="KW-0812">Transmembrane</keyword>
<proteinExistence type="inferred from homology"/>
<dbReference type="GO" id="GO:0000307">
    <property type="term" value="C:cyclin-dependent protein kinase holoenzyme complex"/>
    <property type="evidence" value="ECO:0007669"/>
    <property type="project" value="TreeGrafter"/>
</dbReference>
<comment type="similarity">
    <text evidence="1">Belongs to the CNPPD1 family.</text>
</comment>
<dbReference type="OrthoDB" id="244495at2759"/>
<evidence type="ECO:0000313" key="7">
    <source>
        <dbReference type="Proteomes" id="UP000659654"/>
    </source>
</evidence>
<evidence type="ECO:0000256" key="3">
    <source>
        <dbReference type="SAM" id="Phobius"/>
    </source>
</evidence>
<keyword evidence="7" id="KW-1185">Reference proteome</keyword>
<evidence type="ECO:0000256" key="2">
    <source>
        <dbReference type="ARBA" id="ARBA00040808"/>
    </source>
</evidence>
<feature type="transmembrane region" description="Helical" evidence="3">
    <location>
        <begin position="197"/>
        <end position="220"/>
    </location>
</feature>
<dbReference type="InterPro" id="IPR006671">
    <property type="entry name" value="Cyclin_N"/>
</dbReference>
<dbReference type="InterPro" id="IPR036915">
    <property type="entry name" value="Cyclin-like_sf"/>
</dbReference>
<dbReference type="AlphaFoldDB" id="A0A1I7RSK3"/>
<sequence>MAPRTEAFKRLQQRLRRSLKYGDLRIDCLTAPLSQMVVEYFDHHSPYDYLDTDFAASSVGGFVDPCTLIAAMIYLERLRVRKPKDFLSRNPNELYLASLIIANKFLFDGNTYDYLWLDDWVEESKITKSMINQLELRMLYDLEWDLMISGDEYEHALQSIERYVATRSLKQSGILSYGDAHALMSDAKPLFKHMSRFLTMCASLASAYLLVWTLSVGTYLTAQKAVTEMSTMNDFVLVNDTFPCSLNSENALCDSGREEVDSELPEAMVSQRSMNLLNLDVIEHIPRNRTLPVYDGSCVAHRSVFSKNVRMRLIC</sequence>
<protein>
    <recommendedName>
        <fullName evidence="2">Protein CNPPD1</fullName>
    </recommendedName>
</protein>